<dbReference type="GO" id="GO:0009253">
    <property type="term" value="P:peptidoglycan catabolic process"/>
    <property type="evidence" value="ECO:0007669"/>
    <property type="project" value="InterPro"/>
</dbReference>
<dbReference type="InterPro" id="IPR050695">
    <property type="entry name" value="N-acetylmuramoyl_amidase_3"/>
</dbReference>
<dbReference type="InterPro" id="IPR014234">
    <property type="entry name" value="Spore_CwlD"/>
</dbReference>
<organism evidence="3 4">
    <name type="scientific">Sporosarcina globispora</name>
    <name type="common">Bacillus globisporus</name>
    <dbReference type="NCBI Taxonomy" id="1459"/>
    <lineage>
        <taxon>Bacteria</taxon>
        <taxon>Bacillati</taxon>
        <taxon>Bacillota</taxon>
        <taxon>Bacilli</taxon>
        <taxon>Bacillales</taxon>
        <taxon>Caryophanaceae</taxon>
        <taxon>Sporosarcina</taxon>
    </lineage>
</organism>
<sequence>MKKKLKIGGFALGLIVLFLILQYDFADDDSWDSWNLPLTGKIILLDPGHGGPDGGAGDKGALEKDIALDVSLKVRDYLQEQGALVMMTREDDRDLAPEGTRGYSRRKVEDLKKRLEMINTSNSDFYVSIHLNSIPSPRWSGAQTFYAPGIKENAKAAKFIQDELRRNLENTKRNSKPLNNVFILKYAKKPGVLVEVGFLSNPGERANLKTDEYQDKIAASIYNGIMRYYTNEKELTETWE</sequence>
<dbReference type="Proteomes" id="UP000037109">
    <property type="component" value="Unassembled WGS sequence"/>
</dbReference>
<evidence type="ECO:0000256" key="1">
    <source>
        <dbReference type="ARBA" id="ARBA00022801"/>
    </source>
</evidence>
<name>A0A0M0GK81_SPOGL</name>
<keyword evidence="1" id="KW-0378">Hydrolase</keyword>
<dbReference type="Pfam" id="PF01520">
    <property type="entry name" value="Amidase_3"/>
    <property type="match status" value="1"/>
</dbReference>
<dbReference type="SUPFAM" id="SSF53187">
    <property type="entry name" value="Zn-dependent exopeptidases"/>
    <property type="match status" value="1"/>
</dbReference>
<dbReference type="AlphaFoldDB" id="A0A0M0GK81"/>
<gene>
    <name evidence="3" type="ORF">AF332_02310</name>
</gene>
<dbReference type="PANTHER" id="PTHR30404">
    <property type="entry name" value="N-ACETYLMURAMOYL-L-ALANINE AMIDASE"/>
    <property type="match status" value="1"/>
</dbReference>
<comment type="caution">
    <text evidence="3">The sequence shown here is derived from an EMBL/GenBank/DDBJ whole genome shotgun (WGS) entry which is preliminary data.</text>
</comment>
<dbReference type="Gene3D" id="3.40.630.40">
    <property type="entry name" value="Zn-dependent exopeptidases"/>
    <property type="match status" value="1"/>
</dbReference>
<accession>A0A0M0GK81</accession>
<dbReference type="NCBIfam" id="TIGR02883">
    <property type="entry name" value="spore_cwlD"/>
    <property type="match status" value="1"/>
</dbReference>
<feature type="domain" description="MurNAc-LAA" evidence="2">
    <location>
        <begin position="115"/>
        <end position="226"/>
    </location>
</feature>
<keyword evidence="4" id="KW-1185">Reference proteome</keyword>
<dbReference type="PANTHER" id="PTHR30404:SF0">
    <property type="entry name" value="N-ACETYLMURAMOYL-L-ALANINE AMIDASE AMIC"/>
    <property type="match status" value="1"/>
</dbReference>
<evidence type="ECO:0000313" key="3">
    <source>
        <dbReference type="EMBL" id="KON90178.1"/>
    </source>
</evidence>
<reference evidence="4" key="1">
    <citation type="submission" date="2015-07" db="EMBL/GenBank/DDBJ databases">
        <title>Fjat-10036 dsm4.</title>
        <authorList>
            <person name="Liu B."/>
            <person name="Wang J."/>
            <person name="Zhu Y."/>
            <person name="Liu G."/>
            <person name="Chen Q."/>
            <person name="Chen Z."/>
            <person name="Lan J."/>
            <person name="Che J."/>
            <person name="Ge C."/>
            <person name="Shi H."/>
            <person name="Pan Z."/>
            <person name="Liu X."/>
        </authorList>
    </citation>
    <scope>NUCLEOTIDE SEQUENCE [LARGE SCALE GENOMIC DNA]</scope>
    <source>
        <strain evidence="4">DSM 4</strain>
    </source>
</reference>
<dbReference type="GO" id="GO:0030288">
    <property type="term" value="C:outer membrane-bounded periplasmic space"/>
    <property type="evidence" value="ECO:0007669"/>
    <property type="project" value="TreeGrafter"/>
</dbReference>
<dbReference type="STRING" id="1459.AF332_02310"/>
<dbReference type="PATRIC" id="fig|1459.3.peg.482"/>
<evidence type="ECO:0000313" key="4">
    <source>
        <dbReference type="Proteomes" id="UP000037109"/>
    </source>
</evidence>
<evidence type="ECO:0000259" key="2">
    <source>
        <dbReference type="SMART" id="SM00646"/>
    </source>
</evidence>
<dbReference type="OrthoDB" id="9806267at2"/>
<dbReference type="SMART" id="SM00646">
    <property type="entry name" value="Ami_3"/>
    <property type="match status" value="1"/>
</dbReference>
<dbReference type="CDD" id="cd02696">
    <property type="entry name" value="MurNAc-LAA"/>
    <property type="match status" value="1"/>
</dbReference>
<dbReference type="GO" id="GO:0008745">
    <property type="term" value="F:N-acetylmuramoyl-L-alanine amidase activity"/>
    <property type="evidence" value="ECO:0007669"/>
    <property type="project" value="InterPro"/>
</dbReference>
<protein>
    <submittedName>
        <fullName evidence="3">N-acetylmuramoyl-L-alanine amidase</fullName>
    </submittedName>
</protein>
<dbReference type="InterPro" id="IPR002508">
    <property type="entry name" value="MurNAc-LAA_cat"/>
</dbReference>
<dbReference type="EMBL" id="LGUF01000007">
    <property type="protein sequence ID" value="KON90178.1"/>
    <property type="molecule type" value="Genomic_DNA"/>
</dbReference>
<proteinExistence type="predicted"/>
<dbReference type="RefSeq" id="WP_053437548.1">
    <property type="nucleotide sequence ID" value="NZ_LGUF01000007.1"/>
</dbReference>